<dbReference type="GO" id="GO:0003743">
    <property type="term" value="F:translation initiation factor activity"/>
    <property type="evidence" value="ECO:0007669"/>
    <property type="project" value="UniProtKB-UniRule"/>
</dbReference>
<comment type="similarity">
    <text evidence="1">Belongs to the IF-1 family.</text>
</comment>
<accession>A0A6N6VRV9</accession>
<dbReference type="NCBIfam" id="TIGR00008">
    <property type="entry name" value="infA"/>
    <property type="match status" value="1"/>
</dbReference>
<evidence type="ECO:0000256" key="2">
    <source>
        <dbReference type="ARBA" id="ARBA00022540"/>
    </source>
</evidence>
<dbReference type="Gene3D" id="2.40.50.140">
    <property type="entry name" value="Nucleic acid-binding proteins"/>
    <property type="match status" value="1"/>
</dbReference>
<keyword evidence="2 5" id="KW-0396">Initiation factor</keyword>
<dbReference type="InterPro" id="IPR004368">
    <property type="entry name" value="TIF_IF1"/>
</dbReference>
<dbReference type="Pfam" id="PF01176">
    <property type="entry name" value="eIF-1a"/>
    <property type="match status" value="1"/>
</dbReference>
<dbReference type="GO" id="GO:0003723">
    <property type="term" value="F:RNA binding"/>
    <property type="evidence" value="ECO:0007669"/>
    <property type="project" value="InterPro"/>
</dbReference>
<evidence type="ECO:0000256" key="3">
    <source>
        <dbReference type="ARBA" id="ARBA00022917"/>
    </source>
</evidence>
<evidence type="ECO:0000313" key="8">
    <source>
        <dbReference type="Proteomes" id="UP000437748"/>
    </source>
</evidence>
<evidence type="ECO:0000256" key="5">
    <source>
        <dbReference type="PROSITE-ProRule" id="PRU00181"/>
    </source>
</evidence>
<dbReference type="InterPro" id="IPR012340">
    <property type="entry name" value="NA-bd_OB-fold"/>
</dbReference>
<gene>
    <name evidence="7" type="primary">infA</name>
    <name evidence="7" type="ORF">GCL60_16105</name>
</gene>
<sequence>MSRSDLLNVEGIVTNVFAGGKYSVSLNTGQIISAKISGRMRKYQISVIIGDKVTVGLSPYDVSHGLIISREKLNSKGK</sequence>
<keyword evidence="3 5" id="KW-0648">Protein biosynthesis</keyword>
<dbReference type="PANTHER" id="PTHR33370:SF1">
    <property type="entry name" value="TRANSLATION INITIATION FACTOR IF-1, CHLOROPLASTIC"/>
    <property type="match status" value="1"/>
</dbReference>
<evidence type="ECO:0000259" key="6">
    <source>
        <dbReference type="PROSITE" id="PS50832"/>
    </source>
</evidence>
<dbReference type="SUPFAM" id="SSF50249">
    <property type="entry name" value="Nucleic acid-binding proteins"/>
    <property type="match status" value="1"/>
</dbReference>
<dbReference type="PANTHER" id="PTHR33370">
    <property type="entry name" value="TRANSLATION INITIATION FACTOR IF-1, CHLOROPLASTIC"/>
    <property type="match status" value="1"/>
</dbReference>
<dbReference type="InterPro" id="IPR006196">
    <property type="entry name" value="RNA-binding_domain_S1_IF1"/>
</dbReference>
<evidence type="ECO:0000313" key="7">
    <source>
        <dbReference type="EMBL" id="KAB8036085.1"/>
    </source>
</evidence>
<dbReference type="EMBL" id="WFLM01000008">
    <property type="protein sequence ID" value="KAB8036085.1"/>
    <property type="molecule type" value="Genomic_DNA"/>
</dbReference>
<proteinExistence type="inferred from homology"/>
<evidence type="ECO:0000256" key="4">
    <source>
        <dbReference type="NCBIfam" id="TIGR00008"/>
    </source>
</evidence>
<dbReference type="Proteomes" id="UP000437748">
    <property type="component" value="Unassembled WGS sequence"/>
</dbReference>
<dbReference type="RefSeq" id="WP_153421775.1">
    <property type="nucleotide sequence ID" value="NZ_WFLM01000008.1"/>
</dbReference>
<comment type="caution">
    <text evidence="7">The sequence shown here is derived from an EMBL/GenBank/DDBJ whole genome shotgun (WGS) entry which is preliminary data.</text>
</comment>
<protein>
    <recommendedName>
        <fullName evidence="4">Translation initiation factor IF-1</fullName>
    </recommendedName>
</protein>
<dbReference type="GO" id="GO:0043022">
    <property type="term" value="F:ribosome binding"/>
    <property type="evidence" value="ECO:0007669"/>
    <property type="project" value="TreeGrafter"/>
</dbReference>
<feature type="domain" description="S1-like" evidence="6">
    <location>
        <begin position="1"/>
        <end position="72"/>
    </location>
</feature>
<dbReference type="AlphaFoldDB" id="A0A6N6VRV9"/>
<dbReference type="PROSITE" id="PS50832">
    <property type="entry name" value="S1_IF1_TYPE"/>
    <property type="match status" value="1"/>
</dbReference>
<evidence type="ECO:0000256" key="1">
    <source>
        <dbReference type="ARBA" id="ARBA00010939"/>
    </source>
</evidence>
<organism evidence="7 8">
    <name type="scientific">Silvanigrella paludirubra</name>
    <dbReference type="NCBI Taxonomy" id="2499159"/>
    <lineage>
        <taxon>Bacteria</taxon>
        <taxon>Pseudomonadati</taxon>
        <taxon>Bdellovibrionota</taxon>
        <taxon>Oligoflexia</taxon>
        <taxon>Silvanigrellales</taxon>
        <taxon>Silvanigrellaceae</taxon>
        <taxon>Silvanigrella</taxon>
    </lineage>
</organism>
<dbReference type="OrthoDB" id="8778567at2"/>
<name>A0A6N6VRV9_9BACT</name>
<dbReference type="GO" id="GO:0005829">
    <property type="term" value="C:cytosol"/>
    <property type="evidence" value="ECO:0007669"/>
    <property type="project" value="TreeGrafter"/>
</dbReference>
<keyword evidence="8" id="KW-1185">Reference proteome</keyword>
<reference evidence="7 8" key="1">
    <citation type="submission" date="2019-10" db="EMBL/GenBank/DDBJ databases">
        <title>New species of Slilvanegrellaceae.</title>
        <authorList>
            <person name="Pitt A."/>
            <person name="Hahn M.W."/>
        </authorList>
    </citation>
    <scope>NUCLEOTIDE SEQUENCE [LARGE SCALE GENOMIC DNA]</scope>
    <source>
        <strain evidence="7 8">SP-Ram-0.45-NSY-1</strain>
    </source>
</reference>